<dbReference type="PANTHER" id="PTHR48237:SF1">
    <property type="entry name" value="SPC97_SPC98 FAMILY OF SPINDLE POLE BODY (SBP) COMPONENT"/>
    <property type="match status" value="1"/>
</dbReference>
<gene>
    <name evidence="1" type="ORF">CEPIT_LOCUS7685</name>
</gene>
<dbReference type="Proteomes" id="UP001152523">
    <property type="component" value="Unassembled WGS sequence"/>
</dbReference>
<organism evidence="1 2">
    <name type="scientific">Cuscuta epithymum</name>
    <dbReference type="NCBI Taxonomy" id="186058"/>
    <lineage>
        <taxon>Eukaryota</taxon>
        <taxon>Viridiplantae</taxon>
        <taxon>Streptophyta</taxon>
        <taxon>Embryophyta</taxon>
        <taxon>Tracheophyta</taxon>
        <taxon>Spermatophyta</taxon>
        <taxon>Magnoliopsida</taxon>
        <taxon>eudicotyledons</taxon>
        <taxon>Gunneridae</taxon>
        <taxon>Pentapetalae</taxon>
        <taxon>asterids</taxon>
        <taxon>lamiids</taxon>
        <taxon>Solanales</taxon>
        <taxon>Convolvulaceae</taxon>
        <taxon>Cuscuteae</taxon>
        <taxon>Cuscuta</taxon>
        <taxon>Cuscuta subgen. Cuscuta</taxon>
    </lineage>
</organism>
<reference evidence="1" key="1">
    <citation type="submission" date="2022-07" db="EMBL/GenBank/DDBJ databases">
        <authorList>
            <person name="Macas J."/>
            <person name="Novak P."/>
            <person name="Neumann P."/>
        </authorList>
    </citation>
    <scope>NUCLEOTIDE SEQUENCE</scope>
</reference>
<proteinExistence type="predicted"/>
<evidence type="ECO:0000313" key="1">
    <source>
        <dbReference type="EMBL" id="CAH9081417.1"/>
    </source>
</evidence>
<comment type="caution">
    <text evidence="1">The sequence shown here is derived from an EMBL/GenBank/DDBJ whole genome shotgun (WGS) entry which is preliminary data.</text>
</comment>
<evidence type="ECO:0000313" key="2">
    <source>
        <dbReference type="Proteomes" id="UP001152523"/>
    </source>
</evidence>
<dbReference type="PANTHER" id="PTHR48237">
    <property type="entry name" value="GAMMA-TUBULIN COMPLEX COMPONENT"/>
    <property type="match status" value="1"/>
</dbReference>
<accession>A0AAV0CPK0</accession>
<sequence>MAKKSLLLGQRGMDSENLNLGSSKSRIDDIRWLCSLNESELDFLISLKVMILRGAKKIGSQAIGKNFDLKFLRALSFILMNKLKGHLEVMPGSIGPSSSSLDNCTLLKFDIDPSFEDLSIEELDTYICSEKRKRVFSVLFGDMPPSQKPRTES</sequence>
<protein>
    <submittedName>
        <fullName evidence="1">Uncharacterized protein</fullName>
    </submittedName>
</protein>
<keyword evidence="2" id="KW-1185">Reference proteome</keyword>
<dbReference type="AlphaFoldDB" id="A0AAV0CPK0"/>
<name>A0AAV0CPK0_9ASTE</name>
<dbReference type="EMBL" id="CAMAPF010000036">
    <property type="protein sequence ID" value="CAH9081417.1"/>
    <property type="molecule type" value="Genomic_DNA"/>
</dbReference>